<keyword evidence="2 5" id="KW-0812">Transmembrane</keyword>
<dbReference type="PANTHER" id="PTHR47468:SF1">
    <property type="entry name" value="OS08G0130000 PROTEIN"/>
    <property type="match status" value="1"/>
</dbReference>
<dbReference type="Proteomes" id="UP000886520">
    <property type="component" value="Chromosome 12"/>
</dbReference>
<evidence type="ECO:0000256" key="5">
    <source>
        <dbReference type="SAM" id="Phobius"/>
    </source>
</evidence>
<dbReference type="InterPro" id="IPR002523">
    <property type="entry name" value="MgTranspt_CorA/ZnTranspt_ZntB"/>
</dbReference>
<comment type="caution">
    <text evidence="6">The sequence shown here is derived from an EMBL/GenBank/DDBJ whole genome shotgun (WGS) entry which is preliminary data.</text>
</comment>
<accession>A0A9D4USM2</accession>
<keyword evidence="3 5" id="KW-1133">Transmembrane helix</keyword>
<evidence type="ECO:0000313" key="6">
    <source>
        <dbReference type="EMBL" id="KAI5072633.1"/>
    </source>
</evidence>
<keyword evidence="7" id="KW-1185">Reference proteome</keyword>
<dbReference type="Pfam" id="PF01544">
    <property type="entry name" value="CorA"/>
    <property type="match status" value="1"/>
</dbReference>
<evidence type="ECO:0000256" key="2">
    <source>
        <dbReference type="ARBA" id="ARBA00022692"/>
    </source>
</evidence>
<dbReference type="GO" id="GO:0016020">
    <property type="term" value="C:membrane"/>
    <property type="evidence" value="ECO:0007669"/>
    <property type="project" value="UniProtKB-SubCell"/>
</dbReference>
<evidence type="ECO:0000256" key="1">
    <source>
        <dbReference type="ARBA" id="ARBA00004141"/>
    </source>
</evidence>
<keyword evidence="4 5" id="KW-0472">Membrane</keyword>
<name>A0A9D4USM2_ADICA</name>
<dbReference type="GO" id="GO:0046873">
    <property type="term" value="F:metal ion transmembrane transporter activity"/>
    <property type="evidence" value="ECO:0007669"/>
    <property type="project" value="InterPro"/>
</dbReference>
<dbReference type="AlphaFoldDB" id="A0A9D4USM2"/>
<evidence type="ECO:0000256" key="3">
    <source>
        <dbReference type="ARBA" id="ARBA00022989"/>
    </source>
</evidence>
<proteinExistence type="predicted"/>
<dbReference type="Gene3D" id="1.20.58.340">
    <property type="entry name" value="Magnesium transport protein CorA, transmembrane region"/>
    <property type="match status" value="2"/>
</dbReference>
<evidence type="ECO:0000313" key="7">
    <source>
        <dbReference type="Proteomes" id="UP000886520"/>
    </source>
</evidence>
<dbReference type="EMBL" id="JABFUD020000012">
    <property type="protein sequence ID" value="KAI5072633.1"/>
    <property type="molecule type" value="Genomic_DNA"/>
</dbReference>
<feature type="non-terminal residue" evidence="6">
    <location>
        <position position="1"/>
    </location>
</feature>
<feature type="transmembrane region" description="Helical" evidence="5">
    <location>
        <begin position="346"/>
        <end position="370"/>
    </location>
</feature>
<protein>
    <submittedName>
        <fullName evidence="6">Uncharacterized protein</fullName>
    </submittedName>
</protein>
<dbReference type="OrthoDB" id="165352at2759"/>
<evidence type="ECO:0000256" key="4">
    <source>
        <dbReference type="ARBA" id="ARBA00023136"/>
    </source>
</evidence>
<comment type="subcellular location">
    <subcellularLocation>
        <location evidence="1">Membrane</location>
        <topology evidence="1">Multi-pass membrane protein</topology>
    </subcellularLocation>
</comment>
<dbReference type="PANTHER" id="PTHR47468">
    <property type="entry name" value="OS08G0130000 PROTEIN"/>
    <property type="match status" value="1"/>
</dbReference>
<gene>
    <name evidence="6" type="ORF">GOP47_0012739</name>
</gene>
<feature type="transmembrane region" description="Helical" evidence="5">
    <location>
        <begin position="390"/>
        <end position="411"/>
    </location>
</feature>
<organism evidence="6 7">
    <name type="scientific">Adiantum capillus-veneris</name>
    <name type="common">Maidenhair fern</name>
    <dbReference type="NCBI Taxonomy" id="13818"/>
    <lineage>
        <taxon>Eukaryota</taxon>
        <taxon>Viridiplantae</taxon>
        <taxon>Streptophyta</taxon>
        <taxon>Embryophyta</taxon>
        <taxon>Tracheophyta</taxon>
        <taxon>Polypodiopsida</taxon>
        <taxon>Polypodiidae</taxon>
        <taxon>Polypodiales</taxon>
        <taxon>Pteridineae</taxon>
        <taxon>Pteridaceae</taxon>
        <taxon>Vittarioideae</taxon>
        <taxon>Adiantum</taxon>
    </lineage>
</organism>
<reference evidence="6" key="1">
    <citation type="submission" date="2021-01" db="EMBL/GenBank/DDBJ databases">
        <title>Adiantum capillus-veneris genome.</title>
        <authorList>
            <person name="Fang Y."/>
            <person name="Liao Q."/>
        </authorList>
    </citation>
    <scope>NUCLEOTIDE SEQUENCE</scope>
    <source>
        <strain evidence="6">H3</strain>
        <tissue evidence="6">Leaf</tissue>
    </source>
</reference>
<dbReference type="InterPro" id="IPR045863">
    <property type="entry name" value="CorA_TM1_TM2"/>
</dbReference>
<dbReference type="SUPFAM" id="SSF144083">
    <property type="entry name" value="Magnesium transport protein CorA, transmembrane region"/>
    <property type="match status" value="1"/>
</dbReference>
<sequence length="449" mass="50938">SFHPPSSCHLRRDLPYEGRKLIMASSFELQSSSAIGTSVKRMAYSFDGQGNFISKAWDLGMSEGRPYGERFSWYHVELPRSYTTLVSAAQYLINTLCPPLKLQDILALASNGPFCGYVDGALIFRANSAGPTSSEYTQKLAGRVTEDSVITVSLGRIPRLEFSTVAKGSFLSEIPSLESTNSASDRFVIQQHVLEFYLTRNHLEDVNHRIPMSILTLVVHIIDTHIDHLQDILTRLEMDLDENEHELDTGGYVVKQQMLGDRLFPRMQLKLQRLLQVVSHGEQVFPRFKDKLASKNWCSVEEMEAIQMLVGRLRKQKENVGFLANRITALQAGLDTWQSEQINRKLYYLSFLSIIFLPLSIVTSAFGMNVGGIPWTEQRNPEMTYGFQNVIFLCAAILLFLLACFSAPALYKHIRNLWTSKNKWKAARGSFRWRGSLRNGQHCNGYIPL</sequence>